<comment type="function">
    <text evidence="6">Catalyzes the NADPH-dependent reduction of N-acetyl-5-glutamyl phosphate to yield N-acetyl-L-glutamate 5-semialdehyde.</text>
</comment>
<dbReference type="RefSeq" id="WP_078765280.1">
    <property type="nucleotide sequence ID" value="NZ_FUXZ01000003.1"/>
</dbReference>
<keyword evidence="1 6" id="KW-0963">Cytoplasm</keyword>
<feature type="active site" evidence="6">
    <location>
        <position position="118"/>
    </location>
</feature>
<keyword evidence="2 6" id="KW-0055">Arginine biosynthesis</keyword>
<dbReference type="NCBIfam" id="TIGR01851">
    <property type="entry name" value="argC_other"/>
    <property type="match status" value="1"/>
</dbReference>
<dbReference type="SUPFAM" id="SSF51735">
    <property type="entry name" value="NAD(P)-binding Rossmann-fold domains"/>
    <property type="match status" value="1"/>
</dbReference>
<dbReference type="OrthoDB" id="9801289at2"/>
<comment type="pathway">
    <text evidence="6">Amino-acid biosynthesis; L-arginine biosynthesis; N(2)-acetyl-L-ornithine from L-glutamate: step 3/4.</text>
</comment>
<dbReference type="STRING" id="39495.SAMN02745111_00387"/>
<gene>
    <name evidence="6" type="primary">argC</name>
    <name evidence="8" type="ORF">SAMN02745111_00387</name>
</gene>
<dbReference type="Gene3D" id="3.40.50.720">
    <property type="entry name" value="NAD(P)-binding Rossmann-like Domain"/>
    <property type="match status" value="1"/>
</dbReference>
<dbReference type="InterPro" id="IPR058924">
    <property type="entry name" value="AGPR_dimerisation_dom"/>
</dbReference>
<proteinExistence type="inferred from homology"/>
<evidence type="ECO:0000256" key="4">
    <source>
        <dbReference type="ARBA" id="ARBA00022857"/>
    </source>
</evidence>
<comment type="similarity">
    <text evidence="6">Belongs to the NAGSA dehydrogenase family. Type 2 subfamily.</text>
</comment>
<evidence type="ECO:0000256" key="1">
    <source>
        <dbReference type="ARBA" id="ARBA00022490"/>
    </source>
</evidence>
<accession>A0A1T4V871</accession>
<keyword evidence="9" id="KW-1185">Reference proteome</keyword>
<dbReference type="PANTHER" id="PTHR32338">
    <property type="entry name" value="N-ACETYL-GAMMA-GLUTAMYL-PHOSPHATE REDUCTASE, CHLOROPLASTIC-RELATED-RELATED"/>
    <property type="match status" value="1"/>
</dbReference>
<evidence type="ECO:0000256" key="2">
    <source>
        <dbReference type="ARBA" id="ARBA00022571"/>
    </source>
</evidence>
<dbReference type="SMART" id="SM00859">
    <property type="entry name" value="Semialdhyde_dh"/>
    <property type="match status" value="1"/>
</dbReference>
<dbReference type="Proteomes" id="UP000190814">
    <property type="component" value="Unassembled WGS sequence"/>
</dbReference>
<feature type="domain" description="Semialdehyde dehydrogenase NAD-binding" evidence="7">
    <location>
        <begin position="4"/>
        <end position="107"/>
    </location>
</feature>
<evidence type="ECO:0000313" key="9">
    <source>
        <dbReference type="Proteomes" id="UP000190814"/>
    </source>
</evidence>
<dbReference type="SUPFAM" id="SSF55347">
    <property type="entry name" value="Glyceraldehyde-3-phosphate dehydrogenase-like, C-terminal domain"/>
    <property type="match status" value="1"/>
</dbReference>
<evidence type="ECO:0000259" key="7">
    <source>
        <dbReference type="SMART" id="SM00859"/>
    </source>
</evidence>
<keyword evidence="3 6" id="KW-0028">Amino-acid biosynthesis</keyword>
<dbReference type="AlphaFoldDB" id="A0A1T4V871"/>
<organism evidence="8 9">
    <name type="scientific">Eubacterium uniforme</name>
    <dbReference type="NCBI Taxonomy" id="39495"/>
    <lineage>
        <taxon>Bacteria</taxon>
        <taxon>Bacillati</taxon>
        <taxon>Bacillota</taxon>
        <taxon>Clostridia</taxon>
        <taxon>Eubacteriales</taxon>
        <taxon>Eubacteriaceae</taxon>
        <taxon>Eubacterium</taxon>
    </lineage>
</organism>
<dbReference type="InterPro" id="IPR050085">
    <property type="entry name" value="AGPR"/>
</dbReference>
<dbReference type="HAMAP" id="MF_01110">
    <property type="entry name" value="ArgC_type2"/>
    <property type="match status" value="1"/>
</dbReference>
<name>A0A1T4V871_9FIRM</name>
<evidence type="ECO:0000256" key="5">
    <source>
        <dbReference type="ARBA" id="ARBA00023002"/>
    </source>
</evidence>
<comment type="catalytic activity">
    <reaction evidence="6">
        <text>N-acetyl-L-glutamate 5-semialdehyde + phosphate + NADP(+) = N-acetyl-L-glutamyl 5-phosphate + NADPH + H(+)</text>
        <dbReference type="Rhea" id="RHEA:21588"/>
        <dbReference type="ChEBI" id="CHEBI:15378"/>
        <dbReference type="ChEBI" id="CHEBI:29123"/>
        <dbReference type="ChEBI" id="CHEBI:43474"/>
        <dbReference type="ChEBI" id="CHEBI:57783"/>
        <dbReference type="ChEBI" id="CHEBI:57936"/>
        <dbReference type="ChEBI" id="CHEBI:58349"/>
        <dbReference type="EC" id="1.2.1.38"/>
    </reaction>
</comment>
<dbReference type="GO" id="GO:0051287">
    <property type="term" value="F:NAD binding"/>
    <property type="evidence" value="ECO:0007669"/>
    <property type="project" value="InterPro"/>
</dbReference>
<dbReference type="EC" id="1.2.1.38" evidence="6"/>
<dbReference type="GO" id="GO:0005737">
    <property type="term" value="C:cytoplasm"/>
    <property type="evidence" value="ECO:0007669"/>
    <property type="project" value="UniProtKB-SubCell"/>
</dbReference>
<dbReference type="Gene3D" id="3.30.360.10">
    <property type="entry name" value="Dihydrodipicolinate Reductase, domain 2"/>
    <property type="match status" value="1"/>
</dbReference>
<dbReference type="CDD" id="cd17896">
    <property type="entry name" value="AGPR_2_N"/>
    <property type="match status" value="1"/>
</dbReference>
<comment type="subcellular location">
    <subcellularLocation>
        <location evidence="6">Cytoplasm</location>
    </subcellularLocation>
</comment>
<reference evidence="8 9" key="1">
    <citation type="submission" date="2017-02" db="EMBL/GenBank/DDBJ databases">
        <authorList>
            <person name="Peterson S.W."/>
        </authorList>
    </citation>
    <scope>NUCLEOTIDE SEQUENCE [LARGE SCALE GENOMIC DNA]</scope>
    <source>
        <strain evidence="8 9">ATCC 35992</strain>
    </source>
</reference>
<dbReference type="InterPro" id="IPR000534">
    <property type="entry name" value="Semialdehyde_DH_NAD-bd"/>
</dbReference>
<evidence type="ECO:0000256" key="6">
    <source>
        <dbReference type="HAMAP-Rule" id="MF_01110"/>
    </source>
</evidence>
<protein>
    <recommendedName>
        <fullName evidence="6">N-acetyl-gamma-glutamyl-phosphate reductase</fullName>
        <shortName evidence="6">AGPR</shortName>
        <ecNumber evidence="6">1.2.1.38</ecNumber>
    </recommendedName>
    <alternativeName>
        <fullName evidence="6">N-acetyl-glutamate semialdehyde dehydrogenase</fullName>
        <shortName evidence="6">NAGSA dehydrogenase</shortName>
    </alternativeName>
</protein>
<dbReference type="Pfam" id="PF22698">
    <property type="entry name" value="Semialdhyde_dhC_1"/>
    <property type="match status" value="1"/>
</dbReference>
<dbReference type="GO" id="GO:0006526">
    <property type="term" value="P:L-arginine biosynthetic process"/>
    <property type="evidence" value="ECO:0007669"/>
    <property type="project" value="UniProtKB-UniRule"/>
</dbReference>
<sequence>MSIKVFIDGSEGTTGLRINERISVRDDIEVLTINPELRKDPAERKKLINASDVTFLCLPDVAAIEAVSLIDPDNNHTCIIDASTAHRTNPEWAYGFPELDKEFRDKIKNSKRIAVPGCYASGFMMMVYPLIKMGLMGTDYPVAVSALSGYSGAGKKAIAVYESDDKTEDLFAPREYALTQQHKHLKEMKAITGLDREPLFTPVVDDYYSGMIVTLPIYTHLLKEKVTPEELHKKFENYYEGEQFIQVMPFGSESETNGFFSANAMSGKDYAKIYITGNEDRILINAIFDNLGKGASGAAMQCLNVVLGCDEAKGLVL</sequence>
<dbReference type="InterPro" id="IPR010136">
    <property type="entry name" value="AGPR_type-2"/>
</dbReference>
<dbReference type="PANTHER" id="PTHR32338:SF10">
    <property type="entry name" value="N-ACETYL-GAMMA-GLUTAMYL-PHOSPHATE REDUCTASE, CHLOROPLASTIC-RELATED"/>
    <property type="match status" value="1"/>
</dbReference>
<keyword evidence="4 6" id="KW-0521">NADP</keyword>
<dbReference type="InterPro" id="IPR036291">
    <property type="entry name" value="NAD(P)-bd_dom_sf"/>
</dbReference>
<dbReference type="GO" id="GO:0003942">
    <property type="term" value="F:N-acetyl-gamma-glutamyl-phosphate reductase activity"/>
    <property type="evidence" value="ECO:0007669"/>
    <property type="project" value="UniProtKB-UniRule"/>
</dbReference>
<dbReference type="UniPathway" id="UPA00068">
    <property type="reaction ID" value="UER00108"/>
</dbReference>
<evidence type="ECO:0000256" key="3">
    <source>
        <dbReference type="ARBA" id="ARBA00022605"/>
    </source>
</evidence>
<dbReference type="CDD" id="cd23935">
    <property type="entry name" value="AGPR_2_C"/>
    <property type="match status" value="1"/>
</dbReference>
<dbReference type="EMBL" id="FUXZ01000003">
    <property type="protein sequence ID" value="SKA61149.1"/>
    <property type="molecule type" value="Genomic_DNA"/>
</dbReference>
<evidence type="ECO:0000313" key="8">
    <source>
        <dbReference type="EMBL" id="SKA61149.1"/>
    </source>
</evidence>
<keyword evidence="5 6" id="KW-0560">Oxidoreductase</keyword>